<dbReference type="InterPro" id="IPR001650">
    <property type="entry name" value="Helicase_C-like"/>
</dbReference>
<feature type="region of interest" description="Disordered" evidence="6">
    <location>
        <begin position="1023"/>
        <end position="1062"/>
    </location>
</feature>
<dbReference type="PANTHER" id="PTHR18934">
    <property type="entry name" value="ATP-DEPENDENT RNA HELICASE"/>
    <property type="match status" value="1"/>
</dbReference>
<evidence type="ECO:0000256" key="1">
    <source>
        <dbReference type="ARBA" id="ARBA00008792"/>
    </source>
</evidence>
<dbReference type="InterPro" id="IPR007502">
    <property type="entry name" value="Helicase-assoc_dom"/>
</dbReference>
<evidence type="ECO:0000259" key="7">
    <source>
        <dbReference type="PROSITE" id="PS51192"/>
    </source>
</evidence>
<dbReference type="PANTHER" id="PTHR18934:SF99">
    <property type="entry name" value="ATP-DEPENDENT RNA HELICASE DHX37-RELATED"/>
    <property type="match status" value="1"/>
</dbReference>
<dbReference type="NCBIfam" id="TIGR01967">
    <property type="entry name" value="DEAH_box_HrpA"/>
    <property type="match status" value="1"/>
</dbReference>
<keyword evidence="4 9" id="KW-0347">Helicase</keyword>
<gene>
    <name evidence="9" type="primary">hrpA</name>
    <name evidence="9" type="ORF">ACFOW9_01820</name>
</gene>
<dbReference type="EMBL" id="JBHSCQ010000004">
    <property type="protein sequence ID" value="MFC4264335.1"/>
    <property type="molecule type" value="Genomic_DNA"/>
</dbReference>
<dbReference type="RefSeq" id="WP_230067881.1">
    <property type="nucleotide sequence ID" value="NZ_BAABLL010000001.1"/>
</dbReference>
<keyword evidence="2" id="KW-0547">Nucleotide-binding</keyword>
<dbReference type="PROSITE" id="PS00690">
    <property type="entry name" value="DEAH_ATP_HELICASE"/>
    <property type="match status" value="1"/>
</dbReference>
<dbReference type="SMART" id="SM00487">
    <property type="entry name" value="DEXDc"/>
    <property type="match status" value="1"/>
</dbReference>
<dbReference type="InterPro" id="IPR014001">
    <property type="entry name" value="Helicase_ATP-bd"/>
</dbReference>
<protein>
    <submittedName>
        <fullName evidence="9">ATP-dependent RNA helicase HrpA</fullName>
        <ecNumber evidence="9">3.6.4.13</ecNumber>
    </submittedName>
</protein>
<feature type="domain" description="Helicase C-terminal" evidence="8">
    <location>
        <begin position="269"/>
        <end position="441"/>
    </location>
</feature>
<organism evidence="9 10">
    <name type="scientific">Arthrobacter cryoconiti</name>
    <dbReference type="NCBI Taxonomy" id="748907"/>
    <lineage>
        <taxon>Bacteria</taxon>
        <taxon>Bacillati</taxon>
        <taxon>Actinomycetota</taxon>
        <taxon>Actinomycetes</taxon>
        <taxon>Micrococcales</taxon>
        <taxon>Micrococcaceae</taxon>
        <taxon>Arthrobacter</taxon>
    </lineage>
</organism>
<feature type="region of interest" description="Disordered" evidence="6">
    <location>
        <begin position="196"/>
        <end position="266"/>
    </location>
</feature>
<evidence type="ECO:0000256" key="4">
    <source>
        <dbReference type="ARBA" id="ARBA00022806"/>
    </source>
</evidence>
<accession>A0ABV8QVQ5</accession>
<dbReference type="SMART" id="SM00490">
    <property type="entry name" value="HELICc"/>
    <property type="match status" value="1"/>
</dbReference>
<dbReference type="InterPro" id="IPR010222">
    <property type="entry name" value="RNA_helicase_HrpA"/>
</dbReference>
<feature type="domain" description="Helicase ATP-binding" evidence="7">
    <location>
        <begin position="21"/>
        <end position="184"/>
    </location>
</feature>
<feature type="compositionally biased region" description="Gly residues" evidence="6">
    <location>
        <begin position="1038"/>
        <end position="1048"/>
    </location>
</feature>
<dbReference type="InterPro" id="IPR024590">
    <property type="entry name" value="HrpA_C"/>
</dbReference>
<evidence type="ECO:0000256" key="3">
    <source>
        <dbReference type="ARBA" id="ARBA00022801"/>
    </source>
</evidence>
<dbReference type="PROSITE" id="PS51192">
    <property type="entry name" value="HELICASE_ATP_BIND_1"/>
    <property type="match status" value="1"/>
</dbReference>
<dbReference type="EC" id="3.6.4.13" evidence="9"/>
<reference evidence="10" key="1">
    <citation type="journal article" date="2019" name="Int. J. Syst. Evol. Microbiol.">
        <title>The Global Catalogue of Microorganisms (GCM) 10K type strain sequencing project: providing services to taxonomists for standard genome sequencing and annotation.</title>
        <authorList>
            <consortium name="The Broad Institute Genomics Platform"/>
            <consortium name="The Broad Institute Genome Sequencing Center for Infectious Disease"/>
            <person name="Wu L."/>
            <person name="Ma J."/>
        </authorList>
    </citation>
    <scope>NUCLEOTIDE SEQUENCE [LARGE SCALE GENOMIC DNA]</scope>
    <source>
        <strain evidence="10">CGMCC 1.10698</strain>
    </source>
</reference>
<evidence type="ECO:0000259" key="8">
    <source>
        <dbReference type="PROSITE" id="PS51194"/>
    </source>
</evidence>
<dbReference type="InterPro" id="IPR011709">
    <property type="entry name" value="DEAD-box_helicase_OB_fold"/>
</dbReference>
<dbReference type="Pfam" id="PF11898">
    <property type="entry name" value="DUF3418"/>
    <property type="match status" value="1"/>
</dbReference>
<feature type="compositionally biased region" description="Basic and acidic residues" evidence="6">
    <location>
        <begin position="239"/>
        <end position="258"/>
    </location>
</feature>
<dbReference type="Pfam" id="PF21010">
    <property type="entry name" value="HA2_C"/>
    <property type="match status" value="1"/>
</dbReference>
<evidence type="ECO:0000256" key="6">
    <source>
        <dbReference type="SAM" id="MobiDB-lite"/>
    </source>
</evidence>
<dbReference type="SUPFAM" id="SSF52540">
    <property type="entry name" value="P-loop containing nucleoside triphosphate hydrolases"/>
    <property type="match status" value="1"/>
</dbReference>
<dbReference type="InterPro" id="IPR011545">
    <property type="entry name" value="DEAD/DEAH_box_helicase_dom"/>
</dbReference>
<evidence type="ECO:0000256" key="2">
    <source>
        <dbReference type="ARBA" id="ARBA00022741"/>
    </source>
</evidence>
<keyword evidence="5" id="KW-0067">ATP-binding</keyword>
<evidence type="ECO:0000256" key="5">
    <source>
        <dbReference type="ARBA" id="ARBA00022840"/>
    </source>
</evidence>
<dbReference type="InterPro" id="IPR027417">
    <property type="entry name" value="P-loop_NTPase"/>
</dbReference>
<comment type="similarity">
    <text evidence="1">Belongs to the DEAD box helicase family. DEAH subfamily.</text>
</comment>
<evidence type="ECO:0000313" key="9">
    <source>
        <dbReference type="EMBL" id="MFC4264335.1"/>
    </source>
</evidence>
<dbReference type="PROSITE" id="PS51194">
    <property type="entry name" value="HELICASE_CTER"/>
    <property type="match status" value="1"/>
</dbReference>
<dbReference type="Pfam" id="PF07717">
    <property type="entry name" value="OB_NTP_bind"/>
    <property type="match status" value="1"/>
</dbReference>
<keyword evidence="3 9" id="KW-0378">Hydrolase</keyword>
<keyword evidence="10" id="KW-1185">Reference proteome</keyword>
<dbReference type="InterPro" id="IPR003593">
    <property type="entry name" value="AAA+_ATPase"/>
</dbReference>
<dbReference type="SMART" id="SM00847">
    <property type="entry name" value="HA2"/>
    <property type="match status" value="1"/>
</dbReference>
<dbReference type="GO" id="GO:0003724">
    <property type="term" value="F:RNA helicase activity"/>
    <property type="evidence" value="ECO:0007669"/>
    <property type="project" value="UniProtKB-EC"/>
</dbReference>
<feature type="region of interest" description="Disordered" evidence="6">
    <location>
        <begin position="525"/>
        <end position="547"/>
    </location>
</feature>
<feature type="compositionally biased region" description="Polar residues" evidence="6">
    <location>
        <begin position="1052"/>
        <end position="1061"/>
    </location>
</feature>
<name>A0ABV8QVQ5_9MICC</name>
<dbReference type="InterPro" id="IPR002464">
    <property type="entry name" value="DNA/RNA_helicase_DEAH_CS"/>
</dbReference>
<sequence>MTFTINYPPALPVSERREDIMAAIAAHQVTIIAGETGSGKTTQIPKMCVELGLADKGLIGHTQPRRLAARTVAERIASELDVEIGQEVGFQVRFTGHVGPQTKIKLMTDGILLAEIQRDRLLRKYSVIIIDEAHERSLNIDFILGYLRQILPKRPDLKVIITSATIDPERFATHFAAADGPAPIIEVSGRTFPVDIRYRPLSGPPSGANTDDDDPGSDTEADPSAASHPGASLPGASRRAADKRVIERRAADRNRDGGNDEEDRDPLDAVCDAVDELSKEAPGDILIFFSGEREIRDAAEALRGRTKSNPRLRDAEILPLFARLSLAEQHAVFTPGSRRRIVLATNVAETSLTVPGIKYVVDTGTARISRYSHRTKVQRLPIERVSQASANQRSGRCGRVSDGICIRLYSEEDFNVRSEFTDPEILRTNLAAVILQMTAMGVAKGPKDVEKFPFVQPPDSRAITDGVTLLRELGAVSAQGGITGVGRQLAQLPVDPRLGRMIVEAAKRGVAAEVMVLAAALTIQDPRERPQGDGTNKQQLATEKHKRFQDETSDFTGFLNLWRYIKEKQAELSSSAFRRLCKAEFINYLRVREWQDLFTQLKAMGKSLDIRVSGKDIDPVANHDAIHMSLLTGLLSHIGLYDQRKREYAGARGTKFVVFPGSALFKKSPDWVMAAELVETSRLWARVAAKFDPLWAEQVAPDLVKHTYSEPHWSKKMGSVMAHEKVTLYGVPIVPDRRIHYGRVDPELSRELFIRHALVEGDWHTNHKFFHRNQALLAEVDELETRMRRRDLRVDDETLFDFYDERVGADVVSERHFDSWWKAARRDFPALLDFDSHVVMAEEPALDEAAFPKIWTEGEFLLPLSYEFHPTAPGSAPNPSDGVTVQVPLLFLNQLHEAPFRWQIPGLRAELVTALIKSLPKAVRKNFIPAPDVGRQAAAALAQDFDPSTDALEPSLELALRRIKGHLIAPGSWNWDAVPSHLRMTFTIVDKDGRVLDEGQDLAELQSRLAGATRRAIAEQLGATPKTTQAGRSPMGGLPAGGAGTGKKGGARTNTESTGGPTLTGAAKAAGEFPASTADNSRGIQERSGLTEWSVGSLPREIKRLVSGHTVTGYPALVDEGTTAAIRIFQRQDVQESAMRGGVIRLLALRIPSPDRYVLDHLSNTEKLTFSQNPHGSVTELIADCTLATIDKLTPVALPWEQKAFDALYEAVRAELIDTVFSVTAVVEKILASSMRINRALGSTSSPALISAMNDVKMQQELLVYPGFVAKTGFAQLSQLPRYLSGIERRLEKLPSNVARDGESMAAVQRLEDQYDDATAALLPGQRSTAALEHVRWMIEELRVSLFAVDLGTAYSVSEKRIRVALAKAMA</sequence>
<dbReference type="Gene3D" id="3.40.50.300">
    <property type="entry name" value="P-loop containing nucleotide triphosphate hydrolases"/>
    <property type="match status" value="2"/>
</dbReference>
<dbReference type="Pfam" id="PF00270">
    <property type="entry name" value="DEAD"/>
    <property type="match status" value="1"/>
</dbReference>
<dbReference type="Proteomes" id="UP001595773">
    <property type="component" value="Unassembled WGS sequence"/>
</dbReference>
<dbReference type="Pfam" id="PF00271">
    <property type="entry name" value="Helicase_C"/>
    <property type="match status" value="1"/>
</dbReference>
<dbReference type="Gene3D" id="1.20.120.1080">
    <property type="match status" value="1"/>
</dbReference>
<proteinExistence type="inferred from homology"/>
<dbReference type="CDD" id="cd18791">
    <property type="entry name" value="SF2_C_RHA"/>
    <property type="match status" value="1"/>
</dbReference>
<dbReference type="SMART" id="SM00382">
    <property type="entry name" value="AAA"/>
    <property type="match status" value="1"/>
</dbReference>
<comment type="caution">
    <text evidence="9">The sequence shown here is derived from an EMBL/GenBank/DDBJ whole genome shotgun (WGS) entry which is preliminary data.</text>
</comment>
<feature type="compositionally biased region" description="Acidic residues" evidence="6">
    <location>
        <begin position="210"/>
        <end position="221"/>
    </location>
</feature>
<dbReference type="GO" id="GO:0016787">
    <property type="term" value="F:hydrolase activity"/>
    <property type="evidence" value="ECO:0007669"/>
    <property type="project" value="UniProtKB-KW"/>
</dbReference>
<evidence type="ECO:0000313" key="10">
    <source>
        <dbReference type="Proteomes" id="UP001595773"/>
    </source>
</evidence>